<name>A0A0C9NCF3_SPHPI</name>
<evidence type="ECO:0000313" key="2">
    <source>
        <dbReference type="Proteomes" id="UP000032025"/>
    </source>
</evidence>
<accession>A0A0C9NCF3</accession>
<dbReference type="Proteomes" id="UP000032025">
    <property type="component" value="Unassembled WGS sequence"/>
</dbReference>
<gene>
    <name evidence="1" type="ORF">SP6_10_00220</name>
</gene>
<keyword evidence="2" id="KW-1185">Reference proteome</keyword>
<dbReference type="RefSeq" id="WP_042468416.1">
    <property type="nucleotide sequence ID" value="NZ_BBJS01000010.1"/>
</dbReference>
<organism evidence="1 2">
    <name type="scientific">Sphingomonas paucimobilis NBRC 13935</name>
    <dbReference type="NCBI Taxonomy" id="1219050"/>
    <lineage>
        <taxon>Bacteria</taxon>
        <taxon>Pseudomonadati</taxon>
        <taxon>Pseudomonadota</taxon>
        <taxon>Alphaproteobacteria</taxon>
        <taxon>Sphingomonadales</taxon>
        <taxon>Sphingomonadaceae</taxon>
        <taxon>Sphingomonas</taxon>
    </lineage>
</organism>
<evidence type="ECO:0000313" key="1">
    <source>
        <dbReference type="EMBL" id="GAN12443.1"/>
    </source>
</evidence>
<reference evidence="1 2" key="1">
    <citation type="submission" date="2014-08" db="EMBL/GenBank/DDBJ databases">
        <title>Whole genome shotgun sequence of Sphingomonas paucimobilis NBRC 13935.</title>
        <authorList>
            <person name="Hosoyama A."/>
            <person name="Hashimoto M."/>
            <person name="Hosoyama Y."/>
            <person name="Noguchi M."/>
            <person name="Uohara A."/>
            <person name="Ohji S."/>
            <person name="Katano-Makiyama Y."/>
            <person name="Ichikawa N."/>
            <person name="Kimura A."/>
            <person name="Yamazoe A."/>
            <person name="Fujita N."/>
        </authorList>
    </citation>
    <scope>NUCLEOTIDE SEQUENCE [LARGE SCALE GENOMIC DNA]</scope>
    <source>
        <strain evidence="1 2">NBRC 13935</strain>
    </source>
</reference>
<proteinExistence type="predicted"/>
<sequence>MVATGICHGDRAVYLGLGQARGKHCDVLAVRGALASVRFDSGAACLALAKDCHPIPRRPPPDF</sequence>
<dbReference type="AlphaFoldDB" id="A0A0C9NCF3"/>
<protein>
    <submittedName>
        <fullName evidence="1">DNA, contig: SP610</fullName>
    </submittedName>
</protein>
<dbReference type="EMBL" id="BBJS01000010">
    <property type="protein sequence ID" value="GAN12443.1"/>
    <property type="molecule type" value="Genomic_DNA"/>
</dbReference>
<comment type="caution">
    <text evidence="1">The sequence shown here is derived from an EMBL/GenBank/DDBJ whole genome shotgun (WGS) entry which is preliminary data.</text>
</comment>
<dbReference type="GeneID" id="78526384"/>